<dbReference type="VEuPathDB" id="FungiDB:SI65_05083"/>
<protein>
    <recommendedName>
        <fullName evidence="3">N-acetyltransferase domain-containing protein</fullName>
    </recommendedName>
</protein>
<dbReference type="Proteomes" id="UP000094569">
    <property type="component" value="Unassembled WGS sequence"/>
</dbReference>
<dbReference type="SUPFAM" id="SSF55729">
    <property type="entry name" value="Acyl-CoA N-acyltransferases (Nat)"/>
    <property type="match status" value="1"/>
</dbReference>
<dbReference type="EMBL" id="JXNT01000004">
    <property type="protein sequence ID" value="ODM20096.1"/>
    <property type="molecule type" value="Genomic_DNA"/>
</dbReference>
<dbReference type="STRING" id="573508.A0A1E3BI92"/>
<gene>
    <name evidence="1" type="ORF">SI65_05083</name>
</gene>
<dbReference type="Gene3D" id="3.40.630.30">
    <property type="match status" value="1"/>
</dbReference>
<evidence type="ECO:0000313" key="2">
    <source>
        <dbReference type="Proteomes" id="UP000094569"/>
    </source>
</evidence>
<reference evidence="1 2" key="1">
    <citation type="journal article" date="2016" name="BMC Genomics">
        <title>Comparative genomic and transcriptomic analyses of the Fuzhuan brick tea-fermentation fungus Aspergillus cristatus.</title>
        <authorList>
            <person name="Ge Y."/>
            <person name="Wang Y."/>
            <person name="Liu Y."/>
            <person name="Tan Y."/>
            <person name="Ren X."/>
            <person name="Zhang X."/>
            <person name="Hyde K.D."/>
            <person name="Liu Y."/>
            <person name="Liu Z."/>
        </authorList>
    </citation>
    <scope>NUCLEOTIDE SEQUENCE [LARGE SCALE GENOMIC DNA]</scope>
    <source>
        <strain evidence="1 2">GZAAS20.1005</strain>
    </source>
</reference>
<dbReference type="AlphaFoldDB" id="A0A1E3BI92"/>
<evidence type="ECO:0008006" key="3">
    <source>
        <dbReference type="Google" id="ProtNLM"/>
    </source>
</evidence>
<accession>A0A1E3BI92</accession>
<name>A0A1E3BI92_ASPCR</name>
<keyword evidence="2" id="KW-1185">Reference proteome</keyword>
<dbReference type="InterPro" id="IPR016181">
    <property type="entry name" value="Acyl_CoA_acyltransferase"/>
</dbReference>
<dbReference type="OrthoDB" id="2019666at2759"/>
<proteinExistence type="predicted"/>
<evidence type="ECO:0000313" key="1">
    <source>
        <dbReference type="EMBL" id="ODM20096.1"/>
    </source>
</evidence>
<sequence>MFKQVLYEIFAGHQVTDVMLAEAVRLFSEHYGIWGEHSHNPGAFPVSFSLLSPLKLSIGKHVNFSTCRLRQQILPDPSTTYYVKVTVDGKFAGNVFACRWGYANKTIWWVTQLVVHRCYRQRGLATGLLACLKSNVTSDIYGIMSSHPASIMATASTFGFTVGGIDIDFIRVNAEGIIQASPIPYVRDAKLRGLLFEGFDASTELVCEADTNFFVDHKEPEEILNAISGAKKWSLGKLPEGHEYLLILKGRPVISSF</sequence>
<organism evidence="1 2">
    <name type="scientific">Aspergillus cristatus</name>
    <name type="common">Chinese Fuzhuan brick tea-fermentation fungus</name>
    <name type="synonym">Eurotium cristatum</name>
    <dbReference type="NCBI Taxonomy" id="573508"/>
    <lineage>
        <taxon>Eukaryota</taxon>
        <taxon>Fungi</taxon>
        <taxon>Dikarya</taxon>
        <taxon>Ascomycota</taxon>
        <taxon>Pezizomycotina</taxon>
        <taxon>Eurotiomycetes</taxon>
        <taxon>Eurotiomycetidae</taxon>
        <taxon>Eurotiales</taxon>
        <taxon>Aspergillaceae</taxon>
        <taxon>Aspergillus</taxon>
        <taxon>Aspergillus subgen. Aspergillus</taxon>
    </lineage>
</organism>
<comment type="caution">
    <text evidence="1">The sequence shown here is derived from an EMBL/GenBank/DDBJ whole genome shotgun (WGS) entry which is preliminary data.</text>
</comment>